<comment type="caution">
    <text evidence="4">The sequence shown here is derived from an EMBL/GenBank/DDBJ whole genome shotgun (WGS) entry which is preliminary data.</text>
</comment>
<dbReference type="Proteomes" id="UP000796880">
    <property type="component" value="Unassembled WGS sequence"/>
</dbReference>
<feature type="region of interest" description="Disordered" evidence="2">
    <location>
        <begin position="66"/>
        <end position="123"/>
    </location>
</feature>
<evidence type="ECO:0000313" key="4">
    <source>
        <dbReference type="EMBL" id="KAF3455929.1"/>
    </source>
</evidence>
<dbReference type="GO" id="GO:0016020">
    <property type="term" value="C:membrane"/>
    <property type="evidence" value="ECO:0007669"/>
    <property type="project" value="InterPro"/>
</dbReference>
<comment type="similarity">
    <text evidence="1">Belongs to the multi antimicrobial extrusion (MATE) (TC 2.A.66.1) family.</text>
</comment>
<gene>
    <name evidence="4" type="ORF">FNV43_RR00572</name>
</gene>
<name>A0A8K0MS27_9ROSA</name>
<evidence type="ECO:0000313" key="5">
    <source>
        <dbReference type="Proteomes" id="UP000796880"/>
    </source>
</evidence>
<evidence type="ECO:0000256" key="1">
    <source>
        <dbReference type="ARBA" id="ARBA00010199"/>
    </source>
</evidence>
<protein>
    <submittedName>
        <fullName evidence="4">Uncharacterized protein</fullName>
    </submittedName>
</protein>
<dbReference type="Pfam" id="PF01554">
    <property type="entry name" value="MatE"/>
    <property type="match status" value="1"/>
</dbReference>
<evidence type="ECO:0000256" key="2">
    <source>
        <dbReference type="SAM" id="MobiDB-lite"/>
    </source>
</evidence>
<evidence type="ECO:0000256" key="3">
    <source>
        <dbReference type="SAM" id="Phobius"/>
    </source>
</evidence>
<dbReference type="InterPro" id="IPR002528">
    <property type="entry name" value="MATE_fam"/>
</dbReference>
<proteinExistence type="inferred from homology"/>
<accession>A0A8K0MS27</accession>
<reference evidence="4" key="1">
    <citation type="submission" date="2020-03" db="EMBL/GenBank/DDBJ databases">
        <title>A high-quality chromosome-level genome assembly of a woody plant with both climbing and erect habits, Rhamnella rubrinervis.</title>
        <authorList>
            <person name="Lu Z."/>
            <person name="Yang Y."/>
            <person name="Zhu X."/>
            <person name="Sun Y."/>
        </authorList>
    </citation>
    <scope>NUCLEOTIDE SEQUENCE</scope>
    <source>
        <strain evidence="4">BYM</strain>
        <tissue evidence="4">Leaf</tissue>
    </source>
</reference>
<sequence>MKQLYMIVVPLIMIGLLVYGKSAISMFFLGKIGKEALAGGSLAISIANISGYSVISDLAAGMEGISSQGRGRVGRSNTASQNGNRFSTKRRGSGHHGNSHTSNSAGLPIPFRSEPSSINEGRKRASLVGNGVADRGAVRIRELPADDCLRSSQRQYEAKFGGLH</sequence>
<keyword evidence="3" id="KW-1133">Transmembrane helix</keyword>
<dbReference type="GO" id="GO:0015297">
    <property type="term" value="F:antiporter activity"/>
    <property type="evidence" value="ECO:0007669"/>
    <property type="project" value="InterPro"/>
</dbReference>
<dbReference type="OrthoDB" id="1751089at2759"/>
<keyword evidence="5" id="KW-1185">Reference proteome</keyword>
<keyword evidence="3" id="KW-0812">Transmembrane</keyword>
<feature type="compositionally biased region" description="Polar residues" evidence="2">
    <location>
        <begin position="66"/>
        <end position="86"/>
    </location>
</feature>
<keyword evidence="3" id="KW-0472">Membrane</keyword>
<dbReference type="GO" id="GO:0042910">
    <property type="term" value="F:xenobiotic transmembrane transporter activity"/>
    <property type="evidence" value="ECO:0007669"/>
    <property type="project" value="InterPro"/>
</dbReference>
<dbReference type="EMBL" id="VOIH02000001">
    <property type="protein sequence ID" value="KAF3455929.1"/>
    <property type="molecule type" value="Genomic_DNA"/>
</dbReference>
<feature type="compositionally biased region" description="Basic residues" evidence="2">
    <location>
        <begin position="87"/>
        <end position="98"/>
    </location>
</feature>
<organism evidence="4 5">
    <name type="scientific">Rhamnella rubrinervis</name>
    <dbReference type="NCBI Taxonomy" id="2594499"/>
    <lineage>
        <taxon>Eukaryota</taxon>
        <taxon>Viridiplantae</taxon>
        <taxon>Streptophyta</taxon>
        <taxon>Embryophyta</taxon>
        <taxon>Tracheophyta</taxon>
        <taxon>Spermatophyta</taxon>
        <taxon>Magnoliopsida</taxon>
        <taxon>eudicotyledons</taxon>
        <taxon>Gunneridae</taxon>
        <taxon>Pentapetalae</taxon>
        <taxon>rosids</taxon>
        <taxon>fabids</taxon>
        <taxon>Rosales</taxon>
        <taxon>Rhamnaceae</taxon>
        <taxon>rhamnoid group</taxon>
        <taxon>Rhamneae</taxon>
        <taxon>Rhamnella</taxon>
    </lineage>
</organism>
<feature type="transmembrane region" description="Helical" evidence="3">
    <location>
        <begin position="7"/>
        <end position="30"/>
    </location>
</feature>
<dbReference type="AlphaFoldDB" id="A0A8K0MS27"/>